<evidence type="ECO:0000256" key="2">
    <source>
        <dbReference type="SAM" id="SignalP"/>
    </source>
</evidence>
<dbReference type="InterPro" id="IPR025326">
    <property type="entry name" value="DUF4232"/>
</dbReference>
<accession>A0AAE3YHU1</accession>
<dbReference type="RefSeq" id="WP_310362391.1">
    <property type="nucleotide sequence ID" value="NZ_JAVDYB010000001.1"/>
</dbReference>
<evidence type="ECO:0000313" key="4">
    <source>
        <dbReference type="EMBL" id="MDR7273680.1"/>
    </source>
</evidence>
<feature type="region of interest" description="Disordered" evidence="1">
    <location>
        <begin position="23"/>
        <end position="53"/>
    </location>
</feature>
<feature type="domain" description="DUF4232" evidence="3">
    <location>
        <begin position="52"/>
        <end position="178"/>
    </location>
</feature>
<feature type="chain" id="PRO_5041957692" description="DUF4232 domain-containing protein" evidence="2">
    <location>
        <begin position="27"/>
        <end position="193"/>
    </location>
</feature>
<dbReference type="Pfam" id="PF14016">
    <property type="entry name" value="DUF4232"/>
    <property type="match status" value="1"/>
</dbReference>
<dbReference type="EMBL" id="JAVDYB010000001">
    <property type="protein sequence ID" value="MDR7273680.1"/>
    <property type="molecule type" value="Genomic_DNA"/>
</dbReference>
<organism evidence="4 5">
    <name type="scientific">Catenuloplanes atrovinosus</name>
    <dbReference type="NCBI Taxonomy" id="137266"/>
    <lineage>
        <taxon>Bacteria</taxon>
        <taxon>Bacillati</taxon>
        <taxon>Actinomycetota</taxon>
        <taxon>Actinomycetes</taxon>
        <taxon>Micromonosporales</taxon>
        <taxon>Micromonosporaceae</taxon>
        <taxon>Catenuloplanes</taxon>
    </lineage>
</organism>
<sequence length="193" mass="18800">MRRPLRGIVSAAVLCAVAACTSPSPAPREAPAGPAPAESAGGTVTGAPGDACTGEDITAEATVQKAGVALLTITNTSAAPCRLTGWPKLGLLAADGSALTVPVREVPQPGPATPADVAPGQSAYAGFRWTSCDKSATDCAVATTLTVAPEGGGAPVTATFTGVAGGTQTVDELPLSALTVGTLQPSPQGVVAW</sequence>
<evidence type="ECO:0000259" key="3">
    <source>
        <dbReference type="Pfam" id="PF14016"/>
    </source>
</evidence>
<evidence type="ECO:0000313" key="5">
    <source>
        <dbReference type="Proteomes" id="UP001183643"/>
    </source>
</evidence>
<name>A0AAE3YHU1_9ACTN</name>
<dbReference type="AlphaFoldDB" id="A0AAE3YHU1"/>
<proteinExistence type="predicted"/>
<keyword evidence="2" id="KW-0732">Signal</keyword>
<keyword evidence="5" id="KW-1185">Reference proteome</keyword>
<dbReference type="PROSITE" id="PS51257">
    <property type="entry name" value="PROKAR_LIPOPROTEIN"/>
    <property type="match status" value="1"/>
</dbReference>
<feature type="compositionally biased region" description="Low complexity" evidence="1">
    <location>
        <begin position="23"/>
        <end position="42"/>
    </location>
</feature>
<feature type="signal peptide" evidence="2">
    <location>
        <begin position="1"/>
        <end position="26"/>
    </location>
</feature>
<protein>
    <recommendedName>
        <fullName evidence="3">DUF4232 domain-containing protein</fullName>
    </recommendedName>
</protein>
<comment type="caution">
    <text evidence="4">The sequence shown here is derived from an EMBL/GenBank/DDBJ whole genome shotgun (WGS) entry which is preliminary data.</text>
</comment>
<reference evidence="4" key="1">
    <citation type="submission" date="2023-07" db="EMBL/GenBank/DDBJ databases">
        <title>Sequencing the genomes of 1000 actinobacteria strains.</title>
        <authorList>
            <person name="Klenk H.-P."/>
        </authorList>
    </citation>
    <scope>NUCLEOTIDE SEQUENCE</scope>
    <source>
        <strain evidence="4">DSM 44707</strain>
    </source>
</reference>
<evidence type="ECO:0000256" key="1">
    <source>
        <dbReference type="SAM" id="MobiDB-lite"/>
    </source>
</evidence>
<gene>
    <name evidence="4" type="ORF">J2S41_000458</name>
</gene>
<dbReference type="Proteomes" id="UP001183643">
    <property type="component" value="Unassembled WGS sequence"/>
</dbReference>